<accession>A0A1H2S490</accession>
<dbReference type="EMBL" id="FNNH01000006">
    <property type="protein sequence ID" value="SDW26433.1"/>
    <property type="molecule type" value="Genomic_DNA"/>
</dbReference>
<dbReference type="Proteomes" id="UP000324176">
    <property type="component" value="Unassembled WGS sequence"/>
</dbReference>
<evidence type="ECO:0000313" key="5">
    <source>
        <dbReference type="Proteomes" id="UP000324176"/>
    </source>
</evidence>
<proteinExistence type="predicted"/>
<gene>
    <name evidence="3" type="ORF">BCL69_10129</name>
    <name evidence="2" type="ORF">SAMN05421882_100629</name>
</gene>
<sequence length="60" mass="7079">MDWEQLLSTERLGRGQEQKTDARSEYQRDYDVLFSPVLFGVFKIRRKSSRWLRAITSGLG</sequence>
<dbReference type="AlphaFoldDB" id="A0A1H2S490"/>
<reference evidence="2 4" key="1">
    <citation type="submission" date="2016-10" db="EMBL/GenBank/DDBJ databases">
        <authorList>
            <person name="de Groot N.N."/>
        </authorList>
    </citation>
    <scope>NUCLEOTIDE SEQUENCE [LARGE SCALE GENOMIC DNA]</scope>
    <source>
        <strain evidence="2 4">Nm110</strain>
    </source>
</reference>
<dbReference type="EMBL" id="VNHT01000012">
    <property type="protein sequence ID" value="TYP90985.1"/>
    <property type="molecule type" value="Genomic_DNA"/>
</dbReference>
<evidence type="ECO:0000313" key="4">
    <source>
        <dbReference type="Proteomes" id="UP000183454"/>
    </source>
</evidence>
<reference evidence="3 5" key="2">
    <citation type="submission" date="2019-07" db="EMBL/GenBank/DDBJ databases">
        <title>Active sludge and wastewater microbial communities from Klosterneuburg, Austria.</title>
        <authorList>
            <person name="Wagner M."/>
        </authorList>
    </citation>
    <scope>NUCLEOTIDE SEQUENCE [LARGE SCALE GENOMIC DNA]</scope>
    <source>
        <strain evidence="3 5">Nm2</strain>
    </source>
</reference>
<protein>
    <submittedName>
        <fullName evidence="2">Uncharacterized protein</fullName>
    </submittedName>
</protein>
<dbReference type="Gene3D" id="1.10.3210.10">
    <property type="entry name" value="Hypothetical protein af1432"/>
    <property type="match status" value="1"/>
</dbReference>
<organism evidence="2 4">
    <name type="scientific">Nitrosomonas communis</name>
    <dbReference type="NCBI Taxonomy" id="44574"/>
    <lineage>
        <taxon>Bacteria</taxon>
        <taxon>Pseudomonadati</taxon>
        <taxon>Pseudomonadota</taxon>
        <taxon>Betaproteobacteria</taxon>
        <taxon>Nitrosomonadales</taxon>
        <taxon>Nitrosomonadaceae</taxon>
        <taxon>Nitrosomonas</taxon>
    </lineage>
</organism>
<dbReference type="Proteomes" id="UP000183454">
    <property type="component" value="Unassembled WGS sequence"/>
</dbReference>
<feature type="compositionally biased region" description="Basic and acidic residues" evidence="1">
    <location>
        <begin position="11"/>
        <end position="23"/>
    </location>
</feature>
<feature type="region of interest" description="Disordered" evidence="1">
    <location>
        <begin position="1"/>
        <end position="23"/>
    </location>
</feature>
<name>A0A1H2S490_9PROT</name>
<evidence type="ECO:0000256" key="1">
    <source>
        <dbReference type="SAM" id="MobiDB-lite"/>
    </source>
</evidence>
<evidence type="ECO:0000313" key="2">
    <source>
        <dbReference type="EMBL" id="SDW26433.1"/>
    </source>
</evidence>
<evidence type="ECO:0000313" key="3">
    <source>
        <dbReference type="EMBL" id="TYP90985.1"/>
    </source>
</evidence>
<dbReference type="RefSeq" id="WP_200899677.1">
    <property type="nucleotide sequence ID" value="NZ_CP011451.1"/>
</dbReference>